<dbReference type="RefSeq" id="WP_258788499.1">
    <property type="nucleotide sequence ID" value="NZ_JANUGQ010000013.1"/>
</dbReference>
<dbReference type="Proteomes" id="UP001431313">
    <property type="component" value="Unassembled WGS sequence"/>
</dbReference>
<sequence>MRTRRTAVLVTTAVLLAGLTVSAEVYARAAHGPDEPPEEEYIASCRTEVEGSSVTAYCHNPFPRVDRVQLHVECDRWWDLDSDSVPAEVGPTAYAELTLRCWKEVGSAWISHQPVPD</sequence>
<feature type="signal peptide" evidence="1">
    <location>
        <begin position="1"/>
        <end position="23"/>
    </location>
</feature>
<name>A0ABT2CIJ6_9ACTN</name>
<comment type="caution">
    <text evidence="2">The sequence shown here is derived from an EMBL/GenBank/DDBJ whole genome shotgun (WGS) entry which is preliminary data.</text>
</comment>
<evidence type="ECO:0000313" key="2">
    <source>
        <dbReference type="EMBL" id="MCS0637244.1"/>
    </source>
</evidence>
<keyword evidence="1" id="KW-0732">Signal</keyword>
<evidence type="ECO:0008006" key="4">
    <source>
        <dbReference type="Google" id="ProtNLM"/>
    </source>
</evidence>
<protein>
    <recommendedName>
        <fullName evidence="4">Secreted protein</fullName>
    </recommendedName>
</protein>
<keyword evidence="3" id="KW-1185">Reference proteome</keyword>
<evidence type="ECO:0000313" key="3">
    <source>
        <dbReference type="Proteomes" id="UP001431313"/>
    </source>
</evidence>
<accession>A0ABT2CIJ6</accession>
<organism evidence="2 3">
    <name type="scientific">Streptomyces pyxinae</name>
    <dbReference type="NCBI Taxonomy" id="2970734"/>
    <lineage>
        <taxon>Bacteria</taxon>
        <taxon>Bacillati</taxon>
        <taxon>Actinomycetota</taxon>
        <taxon>Actinomycetes</taxon>
        <taxon>Kitasatosporales</taxon>
        <taxon>Streptomycetaceae</taxon>
        <taxon>Streptomyces</taxon>
    </lineage>
</organism>
<proteinExistence type="predicted"/>
<dbReference type="EMBL" id="JANUGQ010000013">
    <property type="protein sequence ID" value="MCS0637244.1"/>
    <property type="molecule type" value="Genomic_DNA"/>
</dbReference>
<evidence type="ECO:0000256" key="1">
    <source>
        <dbReference type="SAM" id="SignalP"/>
    </source>
</evidence>
<gene>
    <name evidence="2" type="ORF">NX801_16550</name>
</gene>
<reference evidence="2" key="1">
    <citation type="submission" date="2022-08" db="EMBL/GenBank/DDBJ databases">
        <authorList>
            <person name="Somphong A."/>
            <person name="Phongsopitanun W."/>
        </authorList>
    </citation>
    <scope>NUCLEOTIDE SEQUENCE</scope>
    <source>
        <strain evidence="2">LP05-1</strain>
    </source>
</reference>
<feature type="chain" id="PRO_5046467635" description="Secreted protein" evidence="1">
    <location>
        <begin position="24"/>
        <end position="117"/>
    </location>
</feature>